<comment type="caution">
    <text evidence="4">The sequence shown here is derived from an EMBL/GenBank/DDBJ whole genome shotgun (WGS) entry which is preliminary data.</text>
</comment>
<feature type="transmembrane region" description="Helical" evidence="2">
    <location>
        <begin position="179"/>
        <end position="199"/>
    </location>
</feature>
<feature type="transmembrane region" description="Helical" evidence="2">
    <location>
        <begin position="262"/>
        <end position="280"/>
    </location>
</feature>
<protein>
    <recommendedName>
        <fullName evidence="3">ABC-type uncharacterized transport system domain-containing protein</fullName>
    </recommendedName>
</protein>
<evidence type="ECO:0000313" key="4">
    <source>
        <dbReference type="EMBL" id="RGY12566.1"/>
    </source>
</evidence>
<keyword evidence="2" id="KW-0472">Membrane</keyword>
<evidence type="ECO:0000259" key="3">
    <source>
        <dbReference type="Pfam" id="PF09822"/>
    </source>
</evidence>
<dbReference type="OrthoDB" id="1020756at2"/>
<dbReference type="Proteomes" id="UP000286063">
    <property type="component" value="Unassembled WGS sequence"/>
</dbReference>
<keyword evidence="2" id="KW-1133">Transmembrane helix</keyword>
<feature type="domain" description="ABC-type uncharacterised transport system" evidence="3">
    <location>
        <begin position="454"/>
        <end position="546"/>
    </location>
</feature>
<feature type="transmembrane region" description="Helical" evidence="2">
    <location>
        <begin position="112"/>
        <end position="135"/>
    </location>
</feature>
<evidence type="ECO:0000256" key="1">
    <source>
        <dbReference type="SAM" id="MobiDB-lite"/>
    </source>
</evidence>
<dbReference type="Pfam" id="PF12679">
    <property type="entry name" value="ABC2_membrane_2"/>
    <property type="match status" value="1"/>
</dbReference>
<dbReference type="InterPro" id="IPR019196">
    <property type="entry name" value="ABC_transp_unknown"/>
</dbReference>
<keyword evidence="2" id="KW-0812">Transmembrane</keyword>
<feature type="transmembrane region" description="Helical" evidence="2">
    <location>
        <begin position="231"/>
        <end position="250"/>
    </location>
</feature>
<reference evidence="4 5" key="1">
    <citation type="submission" date="2018-08" db="EMBL/GenBank/DDBJ databases">
        <title>A genome reference for cultivated species of the human gut microbiota.</title>
        <authorList>
            <person name="Zou Y."/>
            <person name="Xue W."/>
            <person name="Luo G."/>
        </authorList>
    </citation>
    <scope>NUCLEOTIDE SEQUENCE [LARGE SCALE GENOMIC DNA]</scope>
    <source>
        <strain evidence="4 5">OF02-7</strain>
    </source>
</reference>
<feature type="transmembrane region" description="Helical" evidence="2">
    <location>
        <begin position="70"/>
        <end position="91"/>
    </location>
</feature>
<feature type="transmembrane region" description="Helical" evidence="2">
    <location>
        <begin position="147"/>
        <end position="167"/>
    </location>
</feature>
<dbReference type="AlphaFoldDB" id="A0A413IIV6"/>
<feature type="region of interest" description="Disordered" evidence="1">
    <location>
        <begin position="576"/>
        <end position="598"/>
    </location>
</feature>
<dbReference type="RefSeq" id="WP_117722090.1">
    <property type="nucleotide sequence ID" value="NZ_CAUGOG010000043.1"/>
</dbReference>
<feature type="transmembrane region" description="Helical" evidence="2">
    <location>
        <begin position="12"/>
        <end position="33"/>
    </location>
</feature>
<dbReference type="GO" id="GO:0140359">
    <property type="term" value="F:ABC-type transporter activity"/>
    <property type="evidence" value="ECO:0007669"/>
    <property type="project" value="InterPro"/>
</dbReference>
<feature type="transmembrane region" description="Helical" evidence="2">
    <location>
        <begin position="780"/>
        <end position="798"/>
    </location>
</feature>
<evidence type="ECO:0000313" key="5">
    <source>
        <dbReference type="Proteomes" id="UP000286063"/>
    </source>
</evidence>
<name>A0A413IIV6_9BACT</name>
<organism evidence="4 5">
    <name type="scientific">Butyricimonas virosa</name>
    <dbReference type="NCBI Taxonomy" id="544645"/>
    <lineage>
        <taxon>Bacteria</taxon>
        <taxon>Pseudomonadati</taxon>
        <taxon>Bacteroidota</taxon>
        <taxon>Bacteroidia</taxon>
        <taxon>Bacteroidales</taxon>
        <taxon>Odoribacteraceae</taxon>
        <taxon>Butyricimonas</taxon>
    </lineage>
</organism>
<dbReference type="GO" id="GO:0005886">
    <property type="term" value="C:plasma membrane"/>
    <property type="evidence" value="ECO:0007669"/>
    <property type="project" value="UniProtKB-SubCell"/>
</dbReference>
<gene>
    <name evidence="4" type="ORF">DXA50_17535</name>
</gene>
<evidence type="ECO:0000256" key="2">
    <source>
        <dbReference type="SAM" id="Phobius"/>
    </source>
</evidence>
<dbReference type="EMBL" id="QSCR01000042">
    <property type="protein sequence ID" value="RGY12566.1"/>
    <property type="molecule type" value="Genomic_DNA"/>
</dbReference>
<sequence length="803" mass="90829">MRAIYKIARLELSNLFYSPIAWLVLILFVFMTAMNFTDVLWGYARSQEFRGGGLSDLSRTLFFDMTGRGLWPKVTNLLYMIMPLLTMGLISQEFSRGSIKLLFVAPITSRHIVLGKFLGMLMYGVVMFVVLLVYVVLAGCWIESFDWAAVLTGLLGLYLLFATYAAIGLFMSTLTSYPIVAAIYMLALLTFLRFVSGLWQEYTFVREITYWLALDRRAGTFINGMICSEDFLYFVIMTTMFLGFAVLKLQFIRERRSLLSKVGRFLGVFVIAMLLGYVTSRPMLRLYYDSTHTKSNTLTQASQDIVSKLGGGLKITTYVNLFGSVYNITPAKVMTDIARYNSYIRFKPEIEMDYVFYYYTDTTDGYFQQRFPHKTLKEAAKEMAKFQGVNVNKYVPLSKIDTEVDLRDEAYRFVALLERESGEKTFLRVFQDAQRVPFETEISAALKRITMKLPTVGFLSDHRARTITGDRNRDYSYMVSEKLFRTALINQGFEVADVKLSRDPRLLDHLDILVIAEPMEPFTDTELDMLFRYMESGKNLILAGKPKTNGYLKPLMDRLGLAFEAGILVQGQDQVEKGRADGPSVRGSLPSPGSTKQEVEREYPVSLYLCKVTDEAKDLSRLWSVLYRQTRAPEWPYAIVMPGASAINQVEDKGFQVTPLLIGGDPTGWNELETIDFINEIPQLSTQAGERSGVKTTMMALEREQAGKQQRVVVIGDADAFSMGEVMANRRGILSANGGLIMSMFEWLSYGELPIDTSRPNPIDNTMTIGAEGAESVKTILQWILPALILLGGVLLLIRRKGK</sequence>
<accession>A0A413IIV6</accession>
<proteinExistence type="predicted"/>
<dbReference type="Pfam" id="PF09822">
    <property type="entry name" value="ABC_transp_aux"/>
    <property type="match status" value="1"/>
</dbReference>